<comment type="function">
    <text evidence="5 7">Removes the formyl group from the N-terminal Met of newly synthesized proteins.</text>
</comment>
<protein>
    <recommendedName>
        <fullName evidence="7">Peptide deformylase</fullName>
        <ecNumber evidence="7">3.5.1.88</ecNumber>
    </recommendedName>
</protein>
<dbReference type="EMBL" id="JARPUR010000002">
    <property type="protein sequence ID" value="KAK4883011.1"/>
    <property type="molecule type" value="Genomic_DNA"/>
</dbReference>
<keyword evidence="2 7" id="KW-0479">Metal-binding</keyword>
<dbReference type="GO" id="GO:0006412">
    <property type="term" value="P:translation"/>
    <property type="evidence" value="ECO:0007669"/>
    <property type="project" value="UniProtKB-KW"/>
</dbReference>
<dbReference type="Pfam" id="PF01327">
    <property type="entry name" value="Pep_deformylase"/>
    <property type="match status" value="1"/>
</dbReference>
<evidence type="ECO:0000256" key="1">
    <source>
        <dbReference type="ARBA" id="ARBA00010759"/>
    </source>
</evidence>
<reference evidence="9" key="1">
    <citation type="submission" date="2023-01" db="EMBL/GenBank/DDBJ databases">
        <title>Key to firefly adult light organ development and bioluminescence: homeobox transcription factors regulate luciferase expression and transportation to peroxisome.</title>
        <authorList>
            <person name="Fu X."/>
        </authorList>
    </citation>
    <scope>NUCLEOTIDE SEQUENCE [LARGE SCALE GENOMIC DNA]</scope>
</reference>
<dbReference type="GO" id="GO:0046872">
    <property type="term" value="F:metal ion binding"/>
    <property type="evidence" value="ECO:0007669"/>
    <property type="project" value="UniProtKB-KW"/>
</dbReference>
<dbReference type="InterPro" id="IPR036821">
    <property type="entry name" value="Peptide_deformylase_sf"/>
</dbReference>
<comment type="caution">
    <text evidence="8">The sequence shown here is derived from an EMBL/GenBank/DDBJ whole genome shotgun (WGS) entry which is preliminary data.</text>
</comment>
<gene>
    <name evidence="8" type="ORF">RN001_006330</name>
</gene>
<dbReference type="HAMAP" id="MF_00163">
    <property type="entry name" value="Pep_deformylase"/>
    <property type="match status" value="1"/>
</dbReference>
<sequence length="216" mass="24497">MRHLSYKKIKSWYCGLVQRPPPTPPYSHIIQIGDPLLRTVAQPVAIEEIKSSEIQHIVKKLKAVIKQYGCVGLSAPQIGIALRIILLEFTSKHAKSYTKDEIIHQQIEILPQTVIINPELKVLDYTKVVQTEGCESIKGYIADVARYQQVEVKGVDENGNTVSLNLKGWLARIVQHEMDHLNGKLYTDVMNRKTLTCSCWQVVNEKRGKVEIPFSP</sequence>
<accession>A0AAN7PL11</accession>
<dbReference type="Gene3D" id="3.90.45.10">
    <property type="entry name" value="Peptide deformylase"/>
    <property type="match status" value="1"/>
</dbReference>
<dbReference type="GO" id="GO:0005739">
    <property type="term" value="C:mitochondrion"/>
    <property type="evidence" value="ECO:0007669"/>
    <property type="project" value="TreeGrafter"/>
</dbReference>
<keyword evidence="4 7" id="KW-0648">Protein biosynthesis</keyword>
<dbReference type="CDD" id="cd00487">
    <property type="entry name" value="Pep_deformylase"/>
    <property type="match status" value="1"/>
</dbReference>
<evidence type="ECO:0000256" key="2">
    <source>
        <dbReference type="ARBA" id="ARBA00022723"/>
    </source>
</evidence>
<evidence type="ECO:0000256" key="4">
    <source>
        <dbReference type="ARBA" id="ARBA00022917"/>
    </source>
</evidence>
<evidence type="ECO:0000313" key="8">
    <source>
        <dbReference type="EMBL" id="KAK4883011.1"/>
    </source>
</evidence>
<keyword evidence="9" id="KW-1185">Reference proteome</keyword>
<comment type="similarity">
    <text evidence="1 7">Belongs to the polypeptide deformylase family.</text>
</comment>
<dbReference type="Proteomes" id="UP001353858">
    <property type="component" value="Unassembled WGS sequence"/>
</dbReference>
<dbReference type="FunFam" id="3.90.45.10:FF:000003">
    <property type="entry name" value="Peptide deformylase"/>
    <property type="match status" value="1"/>
</dbReference>
<dbReference type="PIRSF" id="PIRSF004749">
    <property type="entry name" value="Pep_def"/>
    <property type="match status" value="1"/>
</dbReference>
<dbReference type="PANTHER" id="PTHR10458:SF2">
    <property type="entry name" value="PEPTIDE DEFORMYLASE, MITOCHONDRIAL"/>
    <property type="match status" value="1"/>
</dbReference>
<evidence type="ECO:0000256" key="5">
    <source>
        <dbReference type="ARBA" id="ARBA00037114"/>
    </source>
</evidence>
<evidence type="ECO:0000313" key="9">
    <source>
        <dbReference type="Proteomes" id="UP001353858"/>
    </source>
</evidence>
<dbReference type="PRINTS" id="PR01576">
    <property type="entry name" value="PDEFORMYLASE"/>
</dbReference>
<proteinExistence type="inferred from homology"/>
<dbReference type="GO" id="GO:0042586">
    <property type="term" value="F:peptide deformylase activity"/>
    <property type="evidence" value="ECO:0007669"/>
    <property type="project" value="UniProtKB-EC"/>
</dbReference>
<evidence type="ECO:0000256" key="3">
    <source>
        <dbReference type="ARBA" id="ARBA00022801"/>
    </source>
</evidence>
<evidence type="ECO:0000256" key="7">
    <source>
        <dbReference type="RuleBase" id="RU362111"/>
    </source>
</evidence>
<dbReference type="EC" id="3.5.1.88" evidence="7"/>
<name>A0AAN7PL11_9COLE</name>
<evidence type="ECO:0000256" key="6">
    <source>
        <dbReference type="ARBA" id="ARBA00048875"/>
    </source>
</evidence>
<dbReference type="PANTHER" id="PTHR10458">
    <property type="entry name" value="PEPTIDE DEFORMYLASE"/>
    <property type="match status" value="1"/>
</dbReference>
<dbReference type="AlphaFoldDB" id="A0AAN7PL11"/>
<organism evidence="8 9">
    <name type="scientific">Aquatica leii</name>
    <dbReference type="NCBI Taxonomy" id="1421715"/>
    <lineage>
        <taxon>Eukaryota</taxon>
        <taxon>Metazoa</taxon>
        <taxon>Ecdysozoa</taxon>
        <taxon>Arthropoda</taxon>
        <taxon>Hexapoda</taxon>
        <taxon>Insecta</taxon>
        <taxon>Pterygota</taxon>
        <taxon>Neoptera</taxon>
        <taxon>Endopterygota</taxon>
        <taxon>Coleoptera</taxon>
        <taxon>Polyphaga</taxon>
        <taxon>Elateriformia</taxon>
        <taxon>Elateroidea</taxon>
        <taxon>Lampyridae</taxon>
        <taxon>Luciolinae</taxon>
        <taxon>Aquatica</taxon>
    </lineage>
</organism>
<dbReference type="SUPFAM" id="SSF56420">
    <property type="entry name" value="Peptide deformylase"/>
    <property type="match status" value="1"/>
</dbReference>
<comment type="catalytic activity">
    <reaction evidence="6 7">
        <text>N-terminal N-formyl-L-methionyl-[peptide] + H2O = N-terminal L-methionyl-[peptide] + formate</text>
        <dbReference type="Rhea" id="RHEA:24420"/>
        <dbReference type="Rhea" id="RHEA-COMP:10639"/>
        <dbReference type="Rhea" id="RHEA-COMP:10640"/>
        <dbReference type="ChEBI" id="CHEBI:15377"/>
        <dbReference type="ChEBI" id="CHEBI:15740"/>
        <dbReference type="ChEBI" id="CHEBI:49298"/>
        <dbReference type="ChEBI" id="CHEBI:64731"/>
        <dbReference type="EC" id="3.5.1.88"/>
    </reaction>
</comment>
<dbReference type="InterPro" id="IPR023635">
    <property type="entry name" value="Peptide_deformylase"/>
</dbReference>
<dbReference type="NCBIfam" id="NF001159">
    <property type="entry name" value="PRK00150.1-3"/>
    <property type="match status" value="1"/>
</dbReference>
<keyword evidence="3 7" id="KW-0378">Hydrolase</keyword>
<dbReference type="NCBIfam" id="TIGR00079">
    <property type="entry name" value="pept_deformyl"/>
    <property type="match status" value="1"/>
</dbReference>